<dbReference type="InterPro" id="IPR039461">
    <property type="entry name" value="Peptidase_M49"/>
</dbReference>
<dbReference type="AlphaFoldDB" id="A0A9D1RFR6"/>
<evidence type="ECO:0000313" key="3">
    <source>
        <dbReference type="EMBL" id="HIW86777.1"/>
    </source>
</evidence>
<dbReference type="GO" id="GO:0005737">
    <property type="term" value="C:cytoplasm"/>
    <property type="evidence" value="ECO:0007669"/>
    <property type="project" value="TreeGrafter"/>
</dbReference>
<protein>
    <submittedName>
        <fullName evidence="3">Zn-dependent hydrolase</fullName>
    </submittedName>
</protein>
<evidence type="ECO:0000313" key="4">
    <source>
        <dbReference type="Proteomes" id="UP000824267"/>
    </source>
</evidence>
<keyword evidence="2 3" id="KW-0378">Hydrolase</keyword>
<evidence type="ECO:0000256" key="2">
    <source>
        <dbReference type="ARBA" id="ARBA00022801"/>
    </source>
</evidence>
<name>A0A9D1RFR6_9BACT</name>
<dbReference type="EMBL" id="DXGG01000024">
    <property type="protein sequence ID" value="HIW86777.1"/>
    <property type="molecule type" value="Genomic_DNA"/>
</dbReference>
<sequence length="545" mass="61122">MKKGIITALLLSCICLVSCGKKEQTTQMEEKSPMQKKVEEFASFELKADLGKLTANEKEILGIFLDIADVMDELFWLQAYGNKADMDTISDEYTKQFAMINYGPWERLDAMKPFVSGFGEKPLGANFYPKDMTEQEFKELKDANKNSLYTVIRRDENGKLVVKWYKDEYKTQIDKVCALLDKAIALAQDKGLKKYLTERKKAFETDNYFASDMAWMDMKESKLDFVVGPIENYEDRLYGTKAAYEAFVLLKDEEESAKLSKFTAMLPELQKSLPCDEKFKKEVPGTESDINVYNVLFYAGDCNAGSKTIAIDLPNDEKVQLAKGARRLQLKNAMQAKFDKILLPIAENTMAKEQLANVKFDAFFYNVTFHEVAHGLGIKNTINGKGAVRTALGNQYSAWEEAKADILGLYMVCSLIDKGEISTISKNDAIATFIAGILRSVRFGLTSAHGVANMMCFNFFEDHKAFTQNEAGLYTIDFNNATKAISGWAAKILEVEGLGDIAEAKAYSEANGKIRPTLQKSLDKINGLGIPKDIRFEQGRKVLGL</sequence>
<gene>
    <name evidence="3" type="ORF">IAC47_00670</name>
</gene>
<reference evidence="3" key="1">
    <citation type="journal article" date="2021" name="PeerJ">
        <title>Extensive microbial diversity within the chicken gut microbiome revealed by metagenomics and culture.</title>
        <authorList>
            <person name="Gilroy R."/>
            <person name="Ravi A."/>
            <person name="Getino M."/>
            <person name="Pursley I."/>
            <person name="Horton D.L."/>
            <person name="Alikhan N.F."/>
            <person name="Baker D."/>
            <person name="Gharbi K."/>
            <person name="Hall N."/>
            <person name="Watson M."/>
            <person name="Adriaenssens E.M."/>
            <person name="Foster-Nyarko E."/>
            <person name="Jarju S."/>
            <person name="Secka A."/>
            <person name="Antonio M."/>
            <person name="Oren A."/>
            <person name="Chaudhuri R.R."/>
            <person name="La Ragione R."/>
            <person name="Hildebrand F."/>
            <person name="Pallen M.J."/>
        </authorList>
    </citation>
    <scope>NUCLEOTIDE SEQUENCE</scope>
    <source>
        <strain evidence="3">Gambia16-930</strain>
    </source>
</reference>
<accession>A0A9D1RFR6</accession>
<dbReference type="PANTHER" id="PTHR23422">
    <property type="entry name" value="DIPEPTIDYL PEPTIDASE III-RELATED"/>
    <property type="match status" value="1"/>
</dbReference>
<keyword evidence="1" id="KW-0479">Metal-binding</keyword>
<dbReference type="Pfam" id="PF03571">
    <property type="entry name" value="Peptidase_M49"/>
    <property type="match status" value="1"/>
</dbReference>
<dbReference type="Proteomes" id="UP000824267">
    <property type="component" value="Unassembled WGS sequence"/>
</dbReference>
<dbReference type="Gene3D" id="3.30.540.30">
    <property type="match status" value="1"/>
</dbReference>
<reference evidence="3" key="2">
    <citation type="submission" date="2021-04" db="EMBL/GenBank/DDBJ databases">
        <authorList>
            <person name="Gilroy R."/>
        </authorList>
    </citation>
    <scope>NUCLEOTIDE SEQUENCE</scope>
    <source>
        <strain evidence="3">Gambia16-930</strain>
    </source>
</reference>
<evidence type="ECO:0000256" key="1">
    <source>
        <dbReference type="ARBA" id="ARBA00022723"/>
    </source>
</evidence>
<organism evidence="3 4">
    <name type="scientific">Candidatus Onthomorpha intestinigallinarum</name>
    <dbReference type="NCBI Taxonomy" id="2840880"/>
    <lineage>
        <taxon>Bacteria</taxon>
        <taxon>Pseudomonadati</taxon>
        <taxon>Bacteroidota</taxon>
        <taxon>Bacteroidia</taxon>
        <taxon>Bacteroidales</taxon>
        <taxon>Candidatus Onthomorpha</taxon>
    </lineage>
</organism>
<dbReference type="PANTHER" id="PTHR23422:SF9">
    <property type="entry name" value="ZN-DEPENDENT HYDROLASE"/>
    <property type="match status" value="1"/>
</dbReference>
<dbReference type="GO" id="GO:0046872">
    <property type="term" value="F:metal ion binding"/>
    <property type="evidence" value="ECO:0007669"/>
    <property type="project" value="UniProtKB-KW"/>
</dbReference>
<proteinExistence type="predicted"/>
<comment type="caution">
    <text evidence="3">The sequence shown here is derived from an EMBL/GenBank/DDBJ whole genome shotgun (WGS) entry which is preliminary data.</text>
</comment>
<dbReference type="GO" id="GO:0008239">
    <property type="term" value="F:dipeptidyl-peptidase activity"/>
    <property type="evidence" value="ECO:0007669"/>
    <property type="project" value="TreeGrafter"/>
</dbReference>